<name>A0A9P3U1C2_CLODI</name>
<proteinExistence type="inferred from homology"/>
<organism evidence="5 6">
    <name type="scientific">Clostridioides difficile</name>
    <name type="common">Peptoclostridium difficile</name>
    <dbReference type="NCBI Taxonomy" id="1496"/>
    <lineage>
        <taxon>Bacteria</taxon>
        <taxon>Bacillati</taxon>
        <taxon>Bacillota</taxon>
        <taxon>Clostridia</taxon>
        <taxon>Peptostreptococcales</taxon>
        <taxon>Peptostreptococcaceae</taxon>
        <taxon>Clostridioides</taxon>
    </lineage>
</organism>
<evidence type="ECO:0000259" key="3">
    <source>
        <dbReference type="Pfam" id="PF26078"/>
    </source>
</evidence>
<gene>
    <name evidence="5" type="ORF">KRQ00_002043</name>
</gene>
<sequence length="351" mass="39674">MYSSQTYDVVKNRTLSNIDLDIYKGEGSFLSDMVSPVNSELAKFYIELSYLHKKAFIEDNFDDFLDKRVNEFGVYRKLGTEATGEVIFEGKVGTTIQNGTIISYNELLFVVIKDIVISSEIEQNTSPVQALEIGIRYNIPASTEFKLQDEINGITKIYNDLAFRGGTEIETDKELKERFYKIQKNQATSGNKAHYEAWALEVEGVYNAKIYPRWDGPGTVKVLIFGENNQAVDSEVIERCREHIEEEMPIGPMLTVLTPSVLDISISASIKLETGYTLDFVKESFLESINSYLINVNKEIIYTKVSAILASIEGIHDFSNLLLNNKAENIVFEEDKVPSVTNLEFSEVVVQ</sequence>
<dbReference type="Pfam" id="PF26078">
    <property type="entry name" value="Baseplate_J_M"/>
    <property type="match status" value="1"/>
</dbReference>
<comment type="similarity">
    <text evidence="1">Belongs to the Mu gp47/PBSX XkdT family.</text>
</comment>
<dbReference type="InterPro" id="IPR006949">
    <property type="entry name" value="Barrel_Baseplate_J-like"/>
</dbReference>
<dbReference type="InterPro" id="IPR058530">
    <property type="entry name" value="Baseplate_J-like_C"/>
</dbReference>
<dbReference type="InterPro" id="IPR058531">
    <property type="entry name" value="Baseplate_J_M"/>
</dbReference>
<dbReference type="InterPro" id="IPR052399">
    <property type="entry name" value="Phage_Baseplate_Assmbl_Protein"/>
</dbReference>
<evidence type="ECO:0000313" key="5">
    <source>
        <dbReference type="EMBL" id="HBH2620280.1"/>
    </source>
</evidence>
<dbReference type="PANTHER" id="PTHR37829:SF3">
    <property type="entry name" value="PROTEIN JAYE-RELATED"/>
    <property type="match status" value="1"/>
</dbReference>
<evidence type="ECO:0000256" key="1">
    <source>
        <dbReference type="ARBA" id="ARBA00038087"/>
    </source>
</evidence>
<comment type="caution">
    <text evidence="5">The sequence shown here is derived from an EMBL/GenBank/DDBJ whole genome shotgun (WGS) entry which is preliminary data.</text>
</comment>
<evidence type="ECO:0000259" key="4">
    <source>
        <dbReference type="Pfam" id="PF26079"/>
    </source>
</evidence>
<dbReference type="PANTHER" id="PTHR37829">
    <property type="entry name" value="PHAGE-LIKE ELEMENT PBSX PROTEIN XKDT"/>
    <property type="match status" value="1"/>
</dbReference>
<reference evidence="5" key="2">
    <citation type="submission" date="2021-06" db="EMBL/GenBank/DDBJ databases">
        <authorList>
            <consortium name="NCBI Pathogen Detection Project"/>
        </authorList>
    </citation>
    <scope>NUCLEOTIDE SEQUENCE</scope>
    <source>
        <strain evidence="5">Clostridioides</strain>
    </source>
</reference>
<feature type="domain" description="Baseplate protein J-like barrel" evidence="2">
    <location>
        <begin position="86"/>
        <end position="166"/>
    </location>
</feature>
<dbReference type="Pfam" id="PF04865">
    <property type="entry name" value="Baseplate_J"/>
    <property type="match status" value="1"/>
</dbReference>
<feature type="domain" description="Baseplate J-like central" evidence="3">
    <location>
        <begin position="187"/>
        <end position="257"/>
    </location>
</feature>
<evidence type="ECO:0000313" key="6">
    <source>
        <dbReference type="Proteomes" id="UP000879542"/>
    </source>
</evidence>
<dbReference type="AlphaFoldDB" id="A0A9P3U1C2"/>
<accession>A0A9P3U1C2</accession>
<dbReference type="Proteomes" id="UP000879542">
    <property type="component" value="Unassembled WGS sequence"/>
</dbReference>
<dbReference type="Pfam" id="PF26079">
    <property type="entry name" value="Baseplate_J_C"/>
    <property type="match status" value="1"/>
</dbReference>
<feature type="domain" description="Baseplate J-like C-terminal" evidence="4">
    <location>
        <begin position="264"/>
        <end position="345"/>
    </location>
</feature>
<dbReference type="EMBL" id="DAEQIJ010000008">
    <property type="protein sequence ID" value="HBH2620280.1"/>
    <property type="molecule type" value="Genomic_DNA"/>
</dbReference>
<evidence type="ECO:0000259" key="2">
    <source>
        <dbReference type="Pfam" id="PF04865"/>
    </source>
</evidence>
<reference evidence="5" key="1">
    <citation type="journal article" date="2018" name="Genome Biol.">
        <title>SKESA: strategic k-mer extension for scrupulous assemblies.</title>
        <authorList>
            <person name="Souvorov A."/>
            <person name="Agarwala R."/>
            <person name="Lipman D.J."/>
        </authorList>
    </citation>
    <scope>NUCLEOTIDE SEQUENCE</scope>
    <source>
        <strain evidence="5">Clostridioides</strain>
    </source>
</reference>
<protein>
    <submittedName>
        <fullName evidence="5">Baseplate J/gp47 family protein</fullName>
    </submittedName>
</protein>
<dbReference type="RefSeq" id="WP_003429314.1">
    <property type="nucleotide sequence ID" value="NZ_AP025558.1"/>
</dbReference>